<dbReference type="Gene3D" id="3.80.10.10">
    <property type="entry name" value="Ribonuclease Inhibitor"/>
    <property type="match status" value="1"/>
</dbReference>
<evidence type="ECO:0000313" key="1">
    <source>
        <dbReference type="EMBL" id="KYQ89775.1"/>
    </source>
</evidence>
<organism evidence="1 2">
    <name type="scientific">Tieghemostelium lacteum</name>
    <name type="common">Slime mold</name>
    <name type="synonym">Dictyostelium lacteum</name>
    <dbReference type="NCBI Taxonomy" id="361077"/>
    <lineage>
        <taxon>Eukaryota</taxon>
        <taxon>Amoebozoa</taxon>
        <taxon>Evosea</taxon>
        <taxon>Eumycetozoa</taxon>
        <taxon>Dictyostelia</taxon>
        <taxon>Dictyosteliales</taxon>
        <taxon>Raperosteliaceae</taxon>
        <taxon>Tieghemostelium</taxon>
    </lineage>
</organism>
<name>A0A151Z763_TIELA</name>
<dbReference type="Proteomes" id="UP000076078">
    <property type="component" value="Unassembled WGS sequence"/>
</dbReference>
<reference evidence="1 2" key="1">
    <citation type="submission" date="2015-12" db="EMBL/GenBank/DDBJ databases">
        <title>Dictyostelia acquired genes for synthesis and detection of signals that induce cell-type specialization by lateral gene transfer from prokaryotes.</title>
        <authorList>
            <person name="Gloeckner G."/>
            <person name="Schaap P."/>
        </authorList>
    </citation>
    <scope>NUCLEOTIDE SEQUENCE [LARGE SCALE GENOMIC DNA]</scope>
    <source>
        <strain evidence="1 2">TK</strain>
    </source>
</reference>
<keyword evidence="2" id="KW-1185">Reference proteome</keyword>
<protein>
    <submittedName>
        <fullName evidence="1">Cytidine deaminase-like protein</fullName>
    </submittedName>
</protein>
<sequence>MKVILSRQVILYILKFLIKKIEALGSVRNKTLEIYCQLLYKLGLVSKEWREYIVPKLTVNISWTLDTQTITQLEILKRLGIQSLPFYRCTLPCDSEYYQLVKDLLEKCEIKFTKYKIPSNECNQFIGSKVTQLQLDGTQEDMDKFWLDSKNHNQITSVYLGPNFMLNENINLESSLDGIKRCTPNVNSITIRSMVNSSLLSDFNQITVLDINGSNQEVINIIKNCHSLTSLNVYYQKEDTVPEAQVYQQLHENTTITSFFKYHLSLQPHVNDIINLLNNNSLIQKIALVYLDINGMENESDLKISNQTLTDLNVSVNSTKIPELDILKKWVGQSRVRYCSLKITPITDSTLLVLKNHCNNLETLSTQLNDEQVPLLFDCIPNIKELYLSKQSNPLDGAIVENLNSAYKNLDTLYLKSLTIQTFIDLLNSNLKLGKFTAIVEPENPYSFTTLALEISKNKTVNHLILFLNEMKESFQNYFNAILPIIEYNNYLSNLEIVPMSIKFSELSLESIENFKKAASNNDTLNYLKLIRIVENNPFANQFAKLAGEYLIHYHYFNHQNTYL</sequence>
<dbReference type="InterPro" id="IPR032675">
    <property type="entry name" value="LRR_dom_sf"/>
</dbReference>
<accession>A0A151Z763</accession>
<proteinExistence type="predicted"/>
<comment type="caution">
    <text evidence="1">The sequence shown here is derived from an EMBL/GenBank/DDBJ whole genome shotgun (WGS) entry which is preliminary data.</text>
</comment>
<dbReference type="AlphaFoldDB" id="A0A151Z763"/>
<evidence type="ECO:0000313" key="2">
    <source>
        <dbReference type="Proteomes" id="UP000076078"/>
    </source>
</evidence>
<gene>
    <name evidence="1" type="ORF">DLAC_09744</name>
</gene>
<dbReference type="InParanoid" id="A0A151Z763"/>
<dbReference type="EMBL" id="LODT01000039">
    <property type="protein sequence ID" value="KYQ89775.1"/>
    <property type="molecule type" value="Genomic_DNA"/>
</dbReference>